<dbReference type="PRINTS" id="PR00111">
    <property type="entry name" value="ABHYDROLASE"/>
</dbReference>
<organism evidence="2 3">
    <name type="scientific">Aromatoleum petrolei</name>
    <dbReference type="NCBI Taxonomy" id="76116"/>
    <lineage>
        <taxon>Bacteria</taxon>
        <taxon>Pseudomonadati</taxon>
        <taxon>Pseudomonadota</taxon>
        <taxon>Betaproteobacteria</taxon>
        <taxon>Rhodocyclales</taxon>
        <taxon>Rhodocyclaceae</taxon>
        <taxon>Aromatoleum</taxon>
    </lineage>
</organism>
<dbReference type="Proteomes" id="UP000652074">
    <property type="component" value="Unassembled WGS sequence"/>
</dbReference>
<sequence>MRTHEERLAALGTHFPLVEAGEGGRRWTYRTAGRGGRTLVLLHGIGSSSASWLDVALAAGRDFRVVAWDAPGYGGSTPLAAERPLATDYAQSLEGFLATLGIEGCVLVGHSLGALMATAYAAAYPRGRAAQLILVSPARGYGAREFDAERERVRASRLQALAALGVAGMAAERAGRLVSPSAGASVREWVRWNMASLNADGYRQATELLCGDDLARYAPAPLPVACFCGADDVVTPPAACEAVAAAYGVPLVLLPGCGHASPVEIPHLLAATLRESIEMKGECCE</sequence>
<proteinExistence type="predicted"/>
<dbReference type="InterPro" id="IPR029058">
    <property type="entry name" value="AB_hydrolase_fold"/>
</dbReference>
<dbReference type="SUPFAM" id="SSF53474">
    <property type="entry name" value="alpha/beta-Hydrolases"/>
    <property type="match status" value="1"/>
</dbReference>
<feature type="domain" description="AB hydrolase-1" evidence="1">
    <location>
        <begin position="39"/>
        <end position="271"/>
    </location>
</feature>
<comment type="caution">
    <text evidence="2">The sequence shown here is derived from an EMBL/GenBank/DDBJ whole genome shotgun (WGS) entry which is preliminary data.</text>
</comment>
<dbReference type="EMBL" id="WTVR01000018">
    <property type="protein sequence ID" value="NMF89039.1"/>
    <property type="molecule type" value="Genomic_DNA"/>
</dbReference>
<accession>A0ABX1MSG2</accession>
<keyword evidence="2" id="KW-0378">Hydrolase</keyword>
<dbReference type="InterPro" id="IPR000073">
    <property type="entry name" value="AB_hydrolase_1"/>
</dbReference>
<reference evidence="2 3" key="1">
    <citation type="submission" date="2019-12" db="EMBL/GenBank/DDBJ databases">
        <title>Comparative genomics gives insights into the taxonomy of the Azoarcus-Aromatoleum group and reveals separate origins of nif in the plant-associated Azoarcus and non-plant-associated Aromatoleum sub-groups.</title>
        <authorList>
            <person name="Lafos M."/>
            <person name="Maluk M."/>
            <person name="Batista M."/>
            <person name="Junghare M."/>
            <person name="Carmona M."/>
            <person name="Faoro H."/>
            <person name="Cruz L.M."/>
            <person name="Battistoni F."/>
            <person name="De Souza E."/>
            <person name="Pedrosa F."/>
            <person name="Chen W.-M."/>
            <person name="Poole P.S."/>
            <person name="Dixon R.A."/>
            <person name="James E.K."/>
        </authorList>
    </citation>
    <scope>NUCLEOTIDE SEQUENCE [LARGE SCALE GENOMIC DNA]</scope>
    <source>
        <strain evidence="2 3">ToN1</strain>
    </source>
</reference>
<gene>
    <name evidence="2" type="ORF">GPA26_11195</name>
</gene>
<dbReference type="PANTHER" id="PTHR43798">
    <property type="entry name" value="MONOACYLGLYCEROL LIPASE"/>
    <property type="match status" value="1"/>
</dbReference>
<protein>
    <submittedName>
        <fullName evidence="2">Alpha/beta fold hydrolase</fullName>
    </submittedName>
</protein>
<dbReference type="Pfam" id="PF12697">
    <property type="entry name" value="Abhydrolase_6"/>
    <property type="match status" value="1"/>
</dbReference>
<dbReference type="GO" id="GO:0016787">
    <property type="term" value="F:hydrolase activity"/>
    <property type="evidence" value="ECO:0007669"/>
    <property type="project" value="UniProtKB-KW"/>
</dbReference>
<dbReference type="PANTHER" id="PTHR43798:SF33">
    <property type="entry name" value="HYDROLASE, PUTATIVE (AFU_ORTHOLOGUE AFUA_2G14860)-RELATED"/>
    <property type="match status" value="1"/>
</dbReference>
<keyword evidence="3" id="KW-1185">Reference proteome</keyword>
<dbReference type="InterPro" id="IPR050266">
    <property type="entry name" value="AB_hydrolase_sf"/>
</dbReference>
<evidence type="ECO:0000259" key="1">
    <source>
        <dbReference type="Pfam" id="PF12697"/>
    </source>
</evidence>
<dbReference type="Gene3D" id="3.40.50.1820">
    <property type="entry name" value="alpha/beta hydrolase"/>
    <property type="match status" value="1"/>
</dbReference>
<evidence type="ECO:0000313" key="2">
    <source>
        <dbReference type="EMBL" id="NMF89039.1"/>
    </source>
</evidence>
<dbReference type="RefSeq" id="WP_169206412.1">
    <property type="nucleotide sequence ID" value="NZ_CP059560.1"/>
</dbReference>
<name>A0ABX1MSG2_9RHOO</name>
<evidence type="ECO:0000313" key="3">
    <source>
        <dbReference type="Proteomes" id="UP000652074"/>
    </source>
</evidence>